<evidence type="ECO:0000313" key="3">
    <source>
        <dbReference type="EMBL" id="MBZ2195110.1"/>
    </source>
</evidence>
<name>A0ABS7S470_9MICO</name>
<comment type="caution">
    <text evidence="3">The sequence shown here is derived from an EMBL/GenBank/DDBJ whole genome shotgun (WGS) entry which is preliminary data.</text>
</comment>
<accession>A0ABS7S470</accession>
<proteinExistence type="predicted"/>
<organism evidence="3 4">
    <name type="scientific">Occultella gossypii</name>
    <dbReference type="NCBI Taxonomy" id="2800820"/>
    <lineage>
        <taxon>Bacteria</taxon>
        <taxon>Bacillati</taxon>
        <taxon>Actinomycetota</taxon>
        <taxon>Actinomycetes</taxon>
        <taxon>Micrococcales</taxon>
        <taxon>Ruaniaceae</taxon>
        <taxon>Occultella</taxon>
    </lineage>
</organism>
<dbReference type="Gene3D" id="1.10.10.10">
    <property type="entry name" value="Winged helix-like DNA-binding domain superfamily/Winged helix DNA-binding domain"/>
    <property type="match status" value="1"/>
</dbReference>
<evidence type="ECO:0000313" key="4">
    <source>
        <dbReference type="Proteomes" id="UP000826651"/>
    </source>
</evidence>
<sequence length="175" mass="18143">MTSNLPKRQSAVNDPEWPARTSEGEAFTSLVVSVAALGDRITRAGEDLAALGGLSLARWVVLDAACTSPATVAQLARARGMARQSVQRVADALVADELATFEENPQHRRAKLLVATPAGRAAVLTINAAQKAWADAVGGALGATAMTDANRAVGLLREALDAGPDVVRPGDPRDP</sequence>
<reference evidence="3 4" key="1">
    <citation type="submission" date="2021-04" db="EMBL/GenBank/DDBJ databases">
        <title>Ruania sp. nov., isolated from sandy soil of mangrove forest.</title>
        <authorList>
            <person name="Ge X."/>
            <person name="Huang R."/>
            <person name="Liu W."/>
        </authorList>
    </citation>
    <scope>NUCLEOTIDE SEQUENCE [LARGE SCALE GENOMIC DNA]</scope>
    <source>
        <strain evidence="3 4">N2-46</strain>
    </source>
</reference>
<dbReference type="Proteomes" id="UP000826651">
    <property type="component" value="Unassembled WGS sequence"/>
</dbReference>
<feature type="region of interest" description="Disordered" evidence="1">
    <location>
        <begin position="1"/>
        <end position="20"/>
    </location>
</feature>
<protein>
    <submittedName>
        <fullName evidence="3">MarR family transcriptional regulator</fullName>
    </submittedName>
</protein>
<dbReference type="PANTHER" id="PTHR33164:SF43">
    <property type="entry name" value="HTH-TYPE TRANSCRIPTIONAL REPRESSOR YETL"/>
    <property type="match status" value="1"/>
</dbReference>
<dbReference type="InterPro" id="IPR000835">
    <property type="entry name" value="HTH_MarR-typ"/>
</dbReference>
<dbReference type="PANTHER" id="PTHR33164">
    <property type="entry name" value="TRANSCRIPTIONAL REGULATOR, MARR FAMILY"/>
    <property type="match status" value="1"/>
</dbReference>
<dbReference type="InterPro" id="IPR039422">
    <property type="entry name" value="MarR/SlyA-like"/>
</dbReference>
<evidence type="ECO:0000259" key="2">
    <source>
        <dbReference type="SMART" id="SM00347"/>
    </source>
</evidence>
<dbReference type="RefSeq" id="WP_223402679.1">
    <property type="nucleotide sequence ID" value="NZ_JAGSHT010000002.1"/>
</dbReference>
<dbReference type="EMBL" id="JAGSHT010000002">
    <property type="protein sequence ID" value="MBZ2195110.1"/>
    <property type="molecule type" value="Genomic_DNA"/>
</dbReference>
<gene>
    <name evidence="3" type="ORF">KCQ71_03000</name>
</gene>
<dbReference type="InterPro" id="IPR036388">
    <property type="entry name" value="WH-like_DNA-bd_sf"/>
</dbReference>
<dbReference type="SUPFAM" id="SSF46785">
    <property type="entry name" value="Winged helix' DNA-binding domain"/>
    <property type="match status" value="1"/>
</dbReference>
<feature type="domain" description="HTH marR-type" evidence="2">
    <location>
        <begin position="46"/>
        <end position="146"/>
    </location>
</feature>
<feature type="compositionally biased region" description="Polar residues" evidence="1">
    <location>
        <begin position="1"/>
        <end position="12"/>
    </location>
</feature>
<keyword evidence="4" id="KW-1185">Reference proteome</keyword>
<dbReference type="Pfam" id="PF12802">
    <property type="entry name" value="MarR_2"/>
    <property type="match status" value="1"/>
</dbReference>
<evidence type="ECO:0000256" key="1">
    <source>
        <dbReference type="SAM" id="MobiDB-lite"/>
    </source>
</evidence>
<dbReference type="SMART" id="SM00347">
    <property type="entry name" value="HTH_MARR"/>
    <property type="match status" value="1"/>
</dbReference>
<dbReference type="InterPro" id="IPR036390">
    <property type="entry name" value="WH_DNA-bd_sf"/>
</dbReference>